<evidence type="ECO:0000313" key="2">
    <source>
        <dbReference type="Proteomes" id="UP001362999"/>
    </source>
</evidence>
<keyword evidence="2" id="KW-1185">Reference proteome</keyword>
<proteinExistence type="predicted"/>
<comment type="caution">
    <text evidence="1">The sequence shown here is derived from an EMBL/GenBank/DDBJ whole genome shotgun (WGS) entry which is preliminary data.</text>
</comment>
<organism evidence="1 2">
    <name type="scientific">Favolaschia claudopus</name>
    <dbReference type="NCBI Taxonomy" id="2862362"/>
    <lineage>
        <taxon>Eukaryota</taxon>
        <taxon>Fungi</taxon>
        <taxon>Dikarya</taxon>
        <taxon>Basidiomycota</taxon>
        <taxon>Agaricomycotina</taxon>
        <taxon>Agaricomycetes</taxon>
        <taxon>Agaricomycetidae</taxon>
        <taxon>Agaricales</taxon>
        <taxon>Marasmiineae</taxon>
        <taxon>Mycenaceae</taxon>
        <taxon>Favolaschia</taxon>
    </lineage>
</organism>
<accession>A0AAV9Z5G9</accession>
<protein>
    <submittedName>
        <fullName evidence="1">Uncharacterized protein</fullName>
    </submittedName>
</protein>
<name>A0AAV9Z5G9_9AGAR</name>
<sequence length="419" mass="47090">MLSLRFQQSNPSLLSYWSDNMSVGPNLPLHTLSKPAIRFLYQLQVKKFIKVNENHPLSDEMIAVFGSYLEHKYISSATKCMILDHLHSKLKLLEMEECFSTMEMLCRCSPSLVEALQSAFDSPLNHLVLFVPSAKLCDWVQQVPNVLEGLRYFSHCLFPPSWSLVGSALHERLHLVADDDLLLFMSTGLLPILNIHHLAPRKMLFKAIFVRTLAESSPPELQELTLDIFTSYIGSGPEFSMQLVILDVIARVDFNDRTKISIMKSLAVKQNFVPDLLQDPARTIYMCLALENLVRTQAASVIRIMLDLDLHLFLVQLLSRSDTPSVFAQCAALRVLRWICIWPEGAEAVVLETNMLQIAKKPLGSEEMSVAMGHCLQAIAQHKLTYVTYPSILSAGLIIDKPLVLLLSDGKDQDKVSGS</sequence>
<gene>
    <name evidence="1" type="ORF">R3P38DRAFT_3241858</name>
</gene>
<dbReference type="AlphaFoldDB" id="A0AAV9Z5G9"/>
<dbReference type="EMBL" id="JAWWNJ010000205">
    <property type="protein sequence ID" value="KAK6971758.1"/>
    <property type="molecule type" value="Genomic_DNA"/>
</dbReference>
<dbReference type="Proteomes" id="UP001362999">
    <property type="component" value="Unassembled WGS sequence"/>
</dbReference>
<evidence type="ECO:0000313" key="1">
    <source>
        <dbReference type="EMBL" id="KAK6971758.1"/>
    </source>
</evidence>
<reference evidence="1 2" key="1">
    <citation type="journal article" date="2024" name="J Genomics">
        <title>Draft genome sequencing and assembly of Favolaschia claudopus CIRM-BRFM 2984 isolated from oak limbs.</title>
        <authorList>
            <person name="Navarro D."/>
            <person name="Drula E."/>
            <person name="Chaduli D."/>
            <person name="Cazenave R."/>
            <person name="Ahrendt S."/>
            <person name="Wang J."/>
            <person name="Lipzen A."/>
            <person name="Daum C."/>
            <person name="Barry K."/>
            <person name="Grigoriev I.V."/>
            <person name="Favel A."/>
            <person name="Rosso M.N."/>
            <person name="Martin F."/>
        </authorList>
    </citation>
    <scope>NUCLEOTIDE SEQUENCE [LARGE SCALE GENOMIC DNA]</scope>
    <source>
        <strain evidence="1 2">CIRM-BRFM 2984</strain>
    </source>
</reference>